<accession>A0ABS4GJI7</accession>
<dbReference type="RefSeq" id="WP_209808380.1">
    <property type="nucleotide sequence ID" value="NZ_JAGGKT010000001.1"/>
</dbReference>
<evidence type="ECO:0000313" key="16">
    <source>
        <dbReference type="Proteomes" id="UP001519343"/>
    </source>
</evidence>
<dbReference type="Gene3D" id="3.10.580.10">
    <property type="entry name" value="CBS-domain"/>
    <property type="match status" value="1"/>
</dbReference>
<keyword evidence="6" id="KW-0479">Metal-binding</keyword>
<evidence type="ECO:0000256" key="9">
    <source>
        <dbReference type="ARBA" id="ARBA00022989"/>
    </source>
</evidence>
<dbReference type="PROSITE" id="PS51371">
    <property type="entry name" value="CBS"/>
    <property type="match status" value="1"/>
</dbReference>
<name>A0ABS4GJI7_9BACL</name>
<evidence type="ECO:0000256" key="7">
    <source>
        <dbReference type="ARBA" id="ARBA00022801"/>
    </source>
</evidence>
<dbReference type="EC" id="3.4.24.-" evidence="15"/>
<keyword evidence="8" id="KW-0862">Zinc</keyword>
<protein>
    <submittedName>
        <fullName evidence="15">Stage IV sporulation protein FB</fullName>
        <ecNumber evidence="15">3.4.24.-</ecNumber>
    </submittedName>
</protein>
<dbReference type="SUPFAM" id="SSF54631">
    <property type="entry name" value="CBS-domain pair"/>
    <property type="match status" value="1"/>
</dbReference>
<dbReference type="Proteomes" id="UP001519343">
    <property type="component" value="Unassembled WGS sequence"/>
</dbReference>
<dbReference type="InterPro" id="IPR008915">
    <property type="entry name" value="Peptidase_M50"/>
</dbReference>
<dbReference type="Pfam" id="PF02163">
    <property type="entry name" value="Peptidase_M50"/>
    <property type="match status" value="2"/>
</dbReference>
<dbReference type="Pfam" id="PF00571">
    <property type="entry name" value="CBS"/>
    <property type="match status" value="1"/>
</dbReference>
<keyword evidence="11 13" id="KW-0472">Membrane</keyword>
<dbReference type="InterPro" id="IPR046342">
    <property type="entry name" value="CBS_dom_sf"/>
</dbReference>
<evidence type="ECO:0000256" key="11">
    <source>
        <dbReference type="ARBA" id="ARBA00023136"/>
    </source>
</evidence>
<keyword evidence="5 13" id="KW-0812">Transmembrane</keyword>
<evidence type="ECO:0000256" key="2">
    <source>
        <dbReference type="ARBA" id="ARBA00004141"/>
    </source>
</evidence>
<evidence type="ECO:0000256" key="1">
    <source>
        <dbReference type="ARBA" id="ARBA00001947"/>
    </source>
</evidence>
<organism evidence="15 16">
    <name type="scientific">Ammoniphilus resinae</name>
    <dbReference type="NCBI Taxonomy" id="861532"/>
    <lineage>
        <taxon>Bacteria</taxon>
        <taxon>Bacillati</taxon>
        <taxon>Bacillota</taxon>
        <taxon>Bacilli</taxon>
        <taxon>Bacillales</taxon>
        <taxon>Paenibacillaceae</taxon>
        <taxon>Aneurinibacillus group</taxon>
        <taxon>Ammoniphilus</taxon>
    </lineage>
</organism>
<dbReference type="PANTHER" id="PTHR39188">
    <property type="entry name" value="MEMBRANE-ASSOCIATED ZINC METALLOPROTEASE M50B"/>
    <property type="match status" value="1"/>
</dbReference>
<evidence type="ECO:0000256" key="4">
    <source>
        <dbReference type="ARBA" id="ARBA00022670"/>
    </source>
</evidence>
<keyword evidence="10" id="KW-0482">Metalloprotease</keyword>
<gene>
    <name evidence="15" type="ORF">J2Z37_000401</name>
</gene>
<dbReference type="InterPro" id="IPR000644">
    <property type="entry name" value="CBS_dom"/>
</dbReference>
<comment type="caution">
    <text evidence="15">The sequence shown here is derived from an EMBL/GenBank/DDBJ whole genome shotgun (WGS) entry which is preliminary data.</text>
</comment>
<evidence type="ECO:0000313" key="15">
    <source>
        <dbReference type="EMBL" id="MBP1930414.1"/>
    </source>
</evidence>
<keyword evidence="16" id="KW-1185">Reference proteome</keyword>
<reference evidence="15 16" key="1">
    <citation type="submission" date="2021-03" db="EMBL/GenBank/DDBJ databases">
        <title>Genomic Encyclopedia of Type Strains, Phase IV (KMG-IV): sequencing the most valuable type-strain genomes for metagenomic binning, comparative biology and taxonomic classification.</title>
        <authorList>
            <person name="Goeker M."/>
        </authorList>
    </citation>
    <scope>NUCLEOTIDE SEQUENCE [LARGE SCALE GENOMIC DNA]</scope>
    <source>
        <strain evidence="15 16">DSM 24738</strain>
    </source>
</reference>
<comment type="cofactor">
    <cofactor evidence="1">
        <name>Zn(2+)</name>
        <dbReference type="ChEBI" id="CHEBI:29105"/>
    </cofactor>
</comment>
<comment type="subcellular location">
    <subcellularLocation>
        <location evidence="2">Membrane</location>
        <topology evidence="2">Multi-pass membrane protein</topology>
    </subcellularLocation>
</comment>
<keyword evidence="4" id="KW-0645">Protease</keyword>
<feature type="domain" description="CBS" evidence="14">
    <location>
        <begin position="222"/>
        <end position="279"/>
    </location>
</feature>
<evidence type="ECO:0000256" key="6">
    <source>
        <dbReference type="ARBA" id="ARBA00022723"/>
    </source>
</evidence>
<keyword evidence="12" id="KW-0129">CBS domain</keyword>
<dbReference type="GO" id="GO:0016787">
    <property type="term" value="F:hydrolase activity"/>
    <property type="evidence" value="ECO:0007669"/>
    <property type="project" value="UniProtKB-KW"/>
</dbReference>
<feature type="transmembrane region" description="Helical" evidence="13">
    <location>
        <begin position="16"/>
        <end position="42"/>
    </location>
</feature>
<sequence length="287" mass="33636">MNKRKLQRFKVRIHPLFWVVTIAAVWTGQFLEVITLFTLVVIHELGHIFAALACGWRVRSMELLPFGGVAQVDESGSTNTKDEIIVALAGPFMNFLMILMALIFQNTHFWDAKWCQFFIQGNLLIASFNLLPIWPLDGGKIVQALLCSWYSFYRSVRLTILWSILMILFLFFLSFFIPAKINLIVICVYLLMENRMAWKKIQYQFIRFLLFKEQKIKSKEPMTVCSIYLDRDEKVGEVVKLMKKGCYHYIHVIDRDRRVIAIYSEEELLSAFFIKPQQLVSVLNPIY</sequence>
<keyword evidence="9 13" id="KW-1133">Transmembrane helix</keyword>
<evidence type="ECO:0000256" key="13">
    <source>
        <dbReference type="SAM" id="Phobius"/>
    </source>
</evidence>
<evidence type="ECO:0000256" key="10">
    <source>
        <dbReference type="ARBA" id="ARBA00023049"/>
    </source>
</evidence>
<dbReference type="PANTHER" id="PTHR39188:SF3">
    <property type="entry name" value="STAGE IV SPORULATION PROTEIN FB"/>
    <property type="match status" value="1"/>
</dbReference>
<evidence type="ECO:0000256" key="8">
    <source>
        <dbReference type="ARBA" id="ARBA00022833"/>
    </source>
</evidence>
<keyword evidence="7 15" id="KW-0378">Hydrolase</keyword>
<feature type="transmembrane region" description="Helical" evidence="13">
    <location>
        <begin position="160"/>
        <end position="191"/>
    </location>
</feature>
<comment type="similarity">
    <text evidence="3">Belongs to the peptidase M50B family.</text>
</comment>
<dbReference type="EMBL" id="JAGGKT010000001">
    <property type="protein sequence ID" value="MBP1930414.1"/>
    <property type="molecule type" value="Genomic_DNA"/>
</dbReference>
<evidence type="ECO:0000259" key="14">
    <source>
        <dbReference type="PROSITE" id="PS51371"/>
    </source>
</evidence>
<dbReference type="CDD" id="cd06161">
    <property type="entry name" value="S2P-M50_SpoIVFB"/>
    <property type="match status" value="1"/>
</dbReference>
<evidence type="ECO:0000256" key="12">
    <source>
        <dbReference type="PROSITE-ProRule" id="PRU00703"/>
    </source>
</evidence>
<evidence type="ECO:0000256" key="3">
    <source>
        <dbReference type="ARBA" id="ARBA00007931"/>
    </source>
</evidence>
<proteinExistence type="inferred from homology"/>
<evidence type="ECO:0000256" key="5">
    <source>
        <dbReference type="ARBA" id="ARBA00022692"/>
    </source>
</evidence>
<feature type="transmembrane region" description="Helical" evidence="13">
    <location>
        <begin position="84"/>
        <end position="105"/>
    </location>
</feature>